<sequence>MNKHREIYSRTENGAVQLAAGVDRWHLYDDYVHLAPQDTTGGLLRFDAQLMPFVDHPAQQALVIVDMQNDFLSPGGWTDASGLDYRKCRAALPGVIRALEVARQRQMWVIWVYWHNRPDLRNLGAPTLYSFKHKPSQKGIGEMLERGPVLTEGSWGARMADELLPLMRPEDVCVEKVRMNGFVGTHLEQVLRTQGIETLLFAGVNIDQCVTSTMEEAYFRDYNTVLIEDACATSSPDYCQQAVVFNARNCWGFSLTTEQLAAATPFSGPEAAGEQSAASPEQRPGK</sequence>
<dbReference type="Gene3D" id="3.40.50.850">
    <property type="entry name" value="Isochorismatase-like"/>
    <property type="match status" value="1"/>
</dbReference>
<dbReference type="PANTHER" id="PTHR43540">
    <property type="entry name" value="PEROXYUREIDOACRYLATE/UREIDOACRYLATE AMIDOHYDROLASE-RELATED"/>
    <property type="match status" value="1"/>
</dbReference>
<organism evidence="4 5">
    <name type="scientific">Deinococcus ficus</name>
    <dbReference type="NCBI Taxonomy" id="317577"/>
    <lineage>
        <taxon>Bacteria</taxon>
        <taxon>Thermotogati</taxon>
        <taxon>Deinococcota</taxon>
        <taxon>Deinococci</taxon>
        <taxon>Deinococcales</taxon>
        <taxon>Deinococcaceae</taxon>
        <taxon>Deinococcus</taxon>
    </lineage>
</organism>
<reference evidence="4 5" key="1">
    <citation type="submission" date="2017-05" db="EMBL/GenBank/DDBJ databases">
        <title>The complete genome sequence of Deinococcus ficus isolated from the rhizosphere of the Ficus religiosa L. in Taiwan.</title>
        <authorList>
            <person name="Wu K.-M."/>
            <person name="Liao T.-L."/>
            <person name="Liu Y.-M."/>
            <person name="Young C.-C."/>
            <person name="Tsai S.-F."/>
        </authorList>
    </citation>
    <scope>NUCLEOTIDE SEQUENCE [LARGE SCALE GENOMIC DNA]</scope>
    <source>
        <strain evidence="4 5">CC-FR2-10</strain>
        <plasmid evidence="5">pdfi2</plasmid>
    </source>
</reference>
<gene>
    <name evidence="4" type="ORF">DFI_17400</name>
</gene>
<evidence type="ECO:0000259" key="3">
    <source>
        <dbReference type="Pfam" id="PF00857"/>
    </source>
</evidence>
<dbReference type="InterPro" id="IPR036380">
    <property type="entry name" value="Isochorismatase-like_sf"/>
</dbReference>
<name>A0A221T275_9DEIO</name>
<dbReference type="EMBL" id="CP021083">
    <property type="protein sequence ID" value="ASN82961.1"/>
    <property type="molecule type" value="Genomic_DNA"/>
</dbReference>
<keyword evidence="1" id="KW-0378">Hydrolase</keyword>
<feature type="region of interest" description="Disordered" evidence="2">
    <location>
        <begin position="264"/>
        <end position="286"/>
    </location>
</feature>
<dbReference type="GO" id="GO:0016787">
    <property type="term" value="F:hydrolase activity"/>
    <property type="evidence" value="ECO:0007669"/>
    <property type="project" value="UniProtKB-KW"/>
</dbReference>
<dbReference type="SUPFAM" id="SSF52499">
    <property type="entry name" value="Isochorismatase-like hydrolases"/>
    <property type="match status" value="1"/>
</dbReference>
<dbReference type="CDD" id="cd00431">
    <property type="entry name" value="cysteine_hydrolases"/>
    <property type="match status" value="1"/>
</dbReference>
<dbReference type="AlphaFoldDB" id="A0A221T275"/>
<evidence type="ECO:0000313" key="5">
    <source>
        <dbReference type="Proteomes" id="UP000259030"/>
    </source>
</evidence>
<protein>
    <submittedName>
        <fullName evidence="4">Isochorismatase</fullName>
    </submittedName>
</protein>
<accession>A0A221T275</accession>
<dbReference type="Pfam" id="PF00857">
    <property type="entry name" value="Isochorismatase"/>
    <property type="match status" value="1"/>
</dbReference>
<keyword evidence="4" id="KW-0614">Plasmid</keyword>
<geneLocation type="plasmid" evidence="5">
    <name>pdfi2</name>
</geneLocation>
<dbReference type="RefSeq" id="WP_027462181.1">
    <property type="nucleotide sequence ID" value="NZ_CP021083.1"/>
</dbReference>
<proteinExistence type="predicted"/>
<evidence type="ECO:0000256" key="1">
    <source>
        <dbReference type="ARBA" id="ARBA00022801"/>
    </source>
</evidence>
<dbReference type="KEGG" id="dfc:DFI_17400"/>
<evidence type="ECO:0000313" key="4">
    <source>
        <dbReference type="EMBL" id="ASN82961.1"/>
    </source>
</evidence>
<dbReference type="Proteomes" id="UP000259030">
    <property type="component" value="Plasmid pDFI2"/>
</dbReference>
<evidence type="ECO:0000256" key="2">
    <source>
        <dbReference type="SAM" id="MobiDB-lite"/>
    </source>
</evidence>
<dbReference type="InterPro" id="IPR000868">
    <property type="entry name" value="Isochorismatase-like_dom"/>
</dbReference>
<dbReference type="PANTHER" id="PTHR43540:SF9">
    <property type="entry name" value="FAMILY HYDROLASE, PUTATIVE (AFU_ORTHOLOGUE AFUA_2G08700)-RELATED"/>
    <property type="match status" value="1"/>
</dbReference>
<dbReference type="InterPro" id="IPR050272">
    <property type="entry name" value="Isochorismatase-like_hydrls"/>
</dbReference>
<keyword evidence="5" id="KW-1185">Reference proteome</keyword>
<feature type="domain" description="Isochorismatase-like" evidence="3">
    <location>
        <begin position="61"/>
        <end position="259"/>
    </location>
</feature>
<dbReference type="STRING" id="317577.GCA_000419625_03526"/>